<keyword evidence="2" id="KW-0732">Signal</keyword>
<name>A0A164QA90_9AGAM</name>
<evidence type="ECO:0008006" key="5">
    <source>
        <dbReference type="Google" id="ProtNLM"/>
    </source>
</evidence>
<keyword evidence="4" id="KW-1185">Reference proteome</keyword>
<organism evidence="3 4">
    <name type="scientific">Sistotremastrum niveocremeum HHB9708</name>
    <dbReference type="NCBI Taxonomy" id="1314777"/>
    <lineage>
        <taxon>Eukaryota</taxon>
        <taxon>Fungi</taxon>
        <taxon>Dikarya</taxon>
        <taxon>Basidiomycota</taxon>
        <taxon>Agaricomycotina</taxon>
        <taxon>Agaricomycetes</taxon>
        <taxon>Sistotremastrales</taxon>
        <taxon>Sistotremastraceae</taxon>
        <taxon>Sertulicium</taxon>
        <taxon>Sertulicium niveocremeum</taxon>
    </lineage>
</organism>
<dbReference type="AlphaFoldDB" id="A0A164QA90"/>
<accession>A0A164QA90</accession>
<feature type="chain" id="PRO_5007852494" description="Secreted peptide" evidence="2">
    <location>
        <begin position="27"/>
        <end position="177"/>
    </location>
</feature>
<evidence type="ECO:0000313" key="3">
    <source>
        <dbReference type="EMBL" id="KZS89474.1"/>
    </source>
</evidence>
<feature type="transmembrane region" description="Helical" evidence="1">
    <location>
        <begin position="115"/>
        <end position="133"/>
    </location>
</feature>
<sequence>MRILHLNGLLLLLLLCLLLRQRRLLGRGLRRLHPDADIHTHHRYEHPLLLLLMLLGMLRVLRVLHMSVHMRIRMRLRMRERERISVSSVSLLNAHLTLRRRRRRRRELMHNRREGLSLIYTMLLMLLISMIVIRTRHPSRSSRSSCPGSWGSGVSVPLTLRRGLLRLRLRRCSGGRM</sequence>
<evidence type="ECO:0000256" key="2">
    <source>
        <dbReference type="SAM" id="SignalP"/>
    </source>
</evidence>
<keyword evidence="1" id="KW-1133">Transmembrane helix</keyword>
<reference evidence="3 4" key="1">
    <citation type="journal article" date="2016" name="Mol. Biol. Evol.">
        <title>Comparative Genomics of Early-Diverging Mushroom-Forming Fungi Provides Insights into the Origins of Lignocellulose Decay Capabilities.</title>
        <authorList>
            <person name="Nagy L.G."/>
            <person name="Riley R."/>
            <person name="Tritt A."/>
            <person name="Adam C."/>
            <person name="Daum C."/>
            <person name="Floudas D."/>
            <person name="Sun H."/>
            <person name="Yadav J.S."/>
            <person name="Pangilinan J."/>
            <person name="Larsson K.H."/>
            <person name="Matsuura K."/>
            <person name="Barry K."/>
            <person name="Labutti K."/>
            <person name="Kuo R."/>
            <person name="Ohm R.A."/>
            <person name="Bhattacharya S.S."/>
            <person name="Shirouzu T."/>
            <person name="Yoshinaga Y."/>
            <person name="Martin F.M."/>
            <person name="Grigoriev I.V."/>
            <person name="Hibbett D.S."/>
        </authorList>
    </citation>
    <scope>NUCLEOTIDE SEQUENCE [LARGE SCALE GENOMIC DNA]</scope>
    <source>
        <strain evidence="3 4">HHB9708</strain>
    </source>
</reference>
<feature type="transmembrane region" description="Helical" evidence="1">
    <location>
        <begin position="48"/>
        <end position="68"/>
    </location>
</feature>
<keyword evidence="1" id="KW-0812">Transmembrane</keyword>
<dbReference type="Proteomes" id="UP000076722">
    <property type="component" value="Unassembled WGS sequence"/>
</dbReference>
<proteinExistence type="predicted"/>
<protein>
    <recommendedName>
        <fullName evidence="5">Secreted peptide</fullName>
    </recommendedName>
</protein>
<dbReference type="EMBL" id="KV419427">
    <property type="protein sequence ID" value="KZS89474.1"/>
    <property type="molecule type" value="Genomic_DNA"/>
</dbReference>
<evidence type="ECO:0000256" key="1">
    <source>
        <dbReference type="SAM" id="Phobius"/>
    </source>
</evidence>
<gene>
    <name evidence="3" type="ORF">SISNIDRAFT_225795</name>
</gene>
<keyword evidence="1" id="KW-0472">Membrane</keyword>
<feature type="signal peptide" evidence="2">
    <location>
        <begin position="1"/>
        <end position="26"/>
    </location>
</feature>
<evidence type="ECO:0000313" key="4">
    <source>
        <dbReference type="Proteomes" id="UP000076722"/>
    </source>
</evidence>